<name>A0A0K6GTZ1_9NEIS</name>
<evidence type="ECO:0000256" key="2">
    <source>
        <dbReference type="SAM" id="SignalP"/>
    </source>
</evidence>
<evidence type="ECO:0000313" key="5">
    <source>
        <dbReference type="Proteomes" id="UP000243535"/>
    </source>
</evidence>
<dbReference type="EMBL" id="CYHA01000002">
    <property type="protein sequence ID" value="CUA82201.1"/>
    <property type="molecule type" value="Genomic_DNA"/>
</dbReference>
<accession>A0A0K6GTZ1</accession>
<evidence type="ECO:0000313" key="4">
    <source>
        <dbReference type="EMBL" id="CUA82201.1"/>
    </source>
</evidence>
<protein>
    <submittedName>
        <fullName evidence="4">PRC-barrel domain</fullName>
    </submittedName>
</protein>
<feature type="domain" description="PRC-barrel" evidence="3">
    <location>
        <begin position="140"/>
        <end position="202"/>
    </location>
</feature>
<dbReference type="InterPro" id="IPR011033">
    <property type="entry name" value="PRC_barrel-like_sf"/>
</dbReference>
<organism evidence="4 5">
    <name type="scientific">Gulbenkiania indica</name>
    <dbReference type="NCBI Taxonomy" id="375574"/>
    <lineage>
        <taxon>Bacteria</taxon>
        <taxon>Pseudomonadati</taxon>
        <taxon>Pseudomonadota</taxon>
        <taxon>Betaproteobacteria</taxon>
        <taxon>Neisseriales</taxon>
        <taxon>Chromobacteriaceae</taxon>
        <taxon>Gulbenkiania</taxon>
    </lineage>
</organism>
<feature type="chain" id="PRO_5005503326" evidence="2">
    <location>
        <begin position="25"/>
        <end position="243"/>
    </location>
</feature>
<dbReference type="AlphaFoldDB" id="A0A0K6GTZ1"/>
<reference evidence="5" key="1">
    <citation type="submission" date="2015-08" db="EMBL/GenBank/DDBJ databases">
        <authorList>
            <person name="Varghese N."/>
        </authorList>
    </citation>
    <scope>NUCLEOTIDE SEQUENCE [LARGE SCALE GENOMIC DNA]</scope>
    <source>
        <strain evidence="5">DSM 17901</strain>
    </source>
</reference>
<dbReference type="Proteomes" id="UP000243535">
    <property type="component" value="Unassembled WGS sequence"/>
</dbReference>
<sequence>MKVQTILAPLAAVVVALGSGKVVADTADSSDLPSTLDMAVLHLAAVSDFYTGPAPAGADLGQPGQGSAGGGLGSASRDASGTVDRTSREGVNDTRSTTGPLAPAETGVPVSPPLNTPPFGHETDSPYQRMALGNGTPGPYRASRIVGMKVVSPASERLGSIEDLVLDREGRVAYAVVSVGGIFGMGDRLRAVPWKALRYQAENGPHFVLNASRSALGKAPGFSPRHWPDMQSPGWINENRKYY</sequence>
<dbReference type="RefSeq" id="WP_054285085.1">
    <property type="nucleotide sequence ID" value="NZ_CYHA01000002.1"/>
</dbReference>
<keyword evidence="2" id="KW-0732">Signal</keyword>
<dbReference type="PANTHER" id="PTHR36505:SF1">
    <property type="entry name" value="BLR1072 PROTEIN"/>
    <property type="match status" value="1"/>
</dbReference>
<gene>
    <name evidence="4" type="ORF">Ga0061063_1066</name>
</gene>
<dbReference type="SUPFAM" id="SSF50346">
    <property type="entry name" value="PRC-barrel domain"/>
    <property type="match status" value="1"/>
</dbReference>
<proteinExistence type="predicted"/>
<dbReference type="Pfam" id="PF05239">
    <property type="entry name" value="PRC"/>
    <property type="match status" value="1"/>
</dbReference>
<evidence type="ECO:0000256" key="1">
    <source>
        <dbReference type="SAM" id="MobiDB-lite"/>
    </source>
</evidence>
<keyword evidence="5" id="KW-1185">Reference proteome</keyword>
<dbReference type="OrthoDB" id="286778at2"/>
<dbReference type="Gene3D" id="2.30.30.240">
    <property type="entry name" value="PRC-barrel domain"/>
    <property type="match status" value="1"/>
</dbReference>
<evidence type="ECO:0000259" key="3">
    <source>
        <dbReference type="Pfam" id="PF05239"/>
    </source>
</evidence>
<dbReference type="STRING" id="375574.GCA_001418035_00860"/>
<dbReference type="PANTHER" id="PTHR36505">
    <property type="entry name" value="BLR1072 PROTEIN"/>
    <property type="match status" value="1"/>
</dbReference>
<feature type="region of interest" description="Disordered" evidence="1">
    <location>
        <begin position="56"/>
        <end position="117"/>
    </location>
</feature>
<feature type="signal peptide" evidence="2">
    <location>
        <begin position="1"/>
        <end position="24"/>
    </location>
</feature>
<feature type="compositionally biased region" description="Gly residues" evidence="1">
    <location>
        <begin position="63"/>
        <end position="73"/>
    </location>
</feature>
<dbReference type="InterPro" id="IPR027275">
    <property type="entry name" value="PRC-brl_dom"/>
</dbReference>